<dbReference type="GO" id="GO:0004034">
    <property type="term" value="F:aldose 1-epimerase activity"/>
    <property type="evidence" value="ECO:0007669"/>
    <property type="project" value="UniProtKB-EC"/>
</dbReference>
<evidence type="ECO:0000256" key="4">
    <source>
        <dbReference type="ARBA" id="ARBA00011245"/>
    </source>
</evidence>
<evidence type="ECO:0000256" key="2">
    <source>
        <dbReference type="ARBA" id="ARBA00005028"/>
    </source>
</evidence>
<comment type="pathway">
    <text evidence="2">Carbohydrate metabolism; hexose metabolism.</text>
</comment>
<organism evidence="9">
    <name type="scientific">mine drainage metagenome</name>
    <dbReference type="NCBI Taxonomy" id="410659"/>
    <lineage>
        <taxon>unclassified sequences</taxon>
        <taxon>metagenomes</taxon>
        <taxon>ecological metagenomes</taxon>
    </lineage>
</organism>
<dbReference type="Pfam" id="PF01263">
    <property type="entry name" value="Aldose_epim"/>
    <property type="match status" value="1"/>
</dbReference>
<dbReference type="UniPathway" id="UPA00242"/>
<dbReference type="NCBIfam" id="NF008277">
    <property type="entry name" value="PRK11055.1"/>
    <property type="match status" value="1"/>
</dbReference>
<dbReference type="InterPro" id="IPR047215">
    <property type="entry name" value="Galactose_mutarotase-like"/>
</dbReference>
<evidence type="ECO:0000256" key="7">
    <source>
        <dbReference type="ARBA" id="ARBA00023235"/>
    </source>
</evidence>
<keyword evidence="7 9" id="KW-0413">Isomerase</keyword>
<accession>A0A1J5SVL7</accession>
<dbReference type="FunFam" id="2.70.98.10:FF:000003">
    <property type="entry name" value="Aldose 1-epimerase"/>
    <property type="match status" value="1"/>
</dbReference>
<dbReference type="Gene3D" id="2.70.98.10">
    <property type="match status" value="1"/>
</dbReference>
<dbReference type="GO" id="GO:0005737">
    <property type="term" value="C:cytoplasm"/>
    <property type="evidence" value="ECO:0007669"/>
    <property type="project" value="UniProtKB-SubCell"/>
</dbReference>
<evidence type="ECO:0000256" key="8">
    <source>
        <dbReference type="ARBA" id="ARBA00023277"/>
    </source>
</evidence>
<gene>
    <name evidence="9" type="primary">mro_2</name>
    <name evidence="9" type="ORF">GALL_138170</name>
</gene>
<evidence type="ECO:0000256" key="1">
    <source>
        <dbReference type="ARBA" id="ARBA00004496"/>
    </source>
</evidence>
<comment type="subunit">
    <text evidence="4">Monomer.</text>
</comment>
<dbReference type="PANTHER" id="PTHR10091:SF0">
    <property type="entry name" value="GALACTOSE MUTAROTASE"/>
    <property type="match status" value="1"/>
</dbReference>
<dbReference type="AlphaFoldDB" id="A0A1J5SVL7"/>
<evidence type="ECO:0000313" key="9">
    <source>
        <dbReference type="EMBL" id="OIR04086.1"/>
    </source>
</evidence>
<name>A0A1J5SVL7_9ZZZZ</name>
<reference evidence="9" key="1">
    <citation type="submission" date="2016-10" db="EMBL/GenBank/DDBJ databases">
        <title>Sequence of Gallionella enrichment culture.</title>
        <authorList>
            <person name="Poehlein A."/>
            <person name="Muehling M."/>
            <person name="Daniel R."/>
        </authorList>
    </citation>
    <scope>NUCLEOTIDE SEQUENCE</scope>
</reference>
<dbReference type="InterPro" id="IPR008183">
    <property type="entry name" value="Aldose_1/G6P_1-epimerase"/>
</dbReference>
<sequence length="379" mass="41303">MLPFRRFLFLIGVSMSIASSQAAAASAGGSITSQPWGTTQNGTPISLFTLRNANGVEVQISNFGGVVTHFIVPDRNGKMGDVVLGFDSVGPYETSTTYIGALIGRYGNRIAKGQFTLEGKTYTLAINNPPNTLHGGVVGFNKVVWTPTMIAGDQPALELTYLSHDGEEGYPGNLNVKVVYTLTSDNALRVDYTATTDMPTVLNLTQHSYFNLAGKGTILDDIVYLNADKFTPIDAALIPTGVLEPVKGTPMDFTHPTAIGARINEDNQQLKYAGGYDFNWVLNKKHPGELSLAARVEDPTNGRVLEVYTTQPGLQFYTGNFLDGTLTGKYGVVYKYRMGFCMEPQHFPDSPNQPQFPSTELKPGQTYHQTIMFRMSVAK</sequence>
<comment type="subcellular location">
    <subcellularLocation>
        <location evidence="1">Cytoplasm</location>
    </subcellularLocation>
</comment>
<dbReference type="InterPro" id="IPR015443">
    <property type="entry name" value="Aldose_1-epimerase"/>
</dbReference>
<keyword evidence="6" id="KW-0597">Phosphoprotein</keyword>
<keyword evidence="5" id="KW-0963">Cytoplasm</keyword>
<dbReference type="GO" id="GO:0033499">
    <property type="term" value="P:galactose catabolic process via UDP-galactose, Leloir pathway"/>
    <property type="evidence" value="ECO:0007669"/>
    <property type="project" value="TreeGrafter"/>
</dbReference>
<evidence type="ECO:0000256" key="6">
    <source>
        <dbReference type="ARBA" id="ARBA00022553"/>
    </source>
</evidence>
<dbReference type="InterPro" id="IPR011013">
    <property type="entry name" value="Gal_mutarotase_sf_dom"/>
</dbReference>
<dbReference type="CDD" id="cd09019">
    <property type="entry name" value="galactose_mutarotase_like"/>
    <property type="match status" value="1"/>
</dbReference>
<dbReference type="InterPro" id="IPR014718">
    <property type="entry name" value="GH-type_carb-bd"/>
</dbReference>
<comment type="caution">
    <text evidence="9">The sequence shown here is derived from an EMBL/GenBank/DDBJ whole genome shotgun (WGS) entry which is preliminary data.</text>
</comment>
<dbReference type="EMBL" id="MLJW01000060">
    <property type="protein sequence ID" value="OIR04086.1"/>
    <property type="molecule type" value="Genomic_DNA"/>
</dbReference>
<protein>
    <submittedName>
        <fullName evidence="9">Aldose 1-epimerase</fullName>
        <ecNumber evidence="9">5.1.3.3</ecNumber>
    </submittedName>
</protein>
<evidence type="ECO:0000256" key="3">
    <source>
        <dbReference type="ARBA" id="ARBA00006206"/>
    </source>
</evidence>
<proteinExistence type="inferred from homology"/>
<dbReference type="SUPFAM" id="SSF74650">
    <property type="entry name" value="Galactose mutarotase-like"/>
    <property type="match status" value="1"/>
</dbReference>
<comment type="similarity">
    <text evidence="3">Belongs to the aldose epimerase family.</text>
</comment>
<evidence type="ECO:0000256" key="5">
    <source>
        <dbReference type="ARBA" id="ARBA00022490"/>
    </source>
</evidence>
<dbReference type="PIRSF" id="PIRSF005096">
    <property type="entry name" value="GALM"/>
    <property type="match status" value="1"/>
</dbReference>
<keyword evidence="8" id="KW-0119">Carbohydrate metabolism</keyword>
<dbReference type="PANTHER" id="PTHR10091">
    <property type="entry name" value="ALDOSE-1-EPIMERASE"/>
    <property type="match status" value="1"/>
</dbReference>
<dbReference type="EC" id="5.1.3.3" evidence="9"/>
<dbReference type="GO" id="GO:0030246">
    <property type="term" value="F:carbohydrate binding"/>
    <property type="evidence" value="ECO:0007669"/>
    <property type="project" value="InterPro"/>
</dbReference>
<dbReference type="GO" id="GO:0006006">
    <property type="term" value="P:glucose metabolic process"/>
    <property type="evidence" value="ECO:0007669"/>
    <property type="project" value="TreeGrafter"/>
</dbReference>